<evidence type="ECO:0000313" key="2">
    <source>
        <dbReference type="Proteomes" id="UP000192223"/>
    </source>
</evidence>
<dbReference type="InterPro" id="IPR006578">
    <property type="entry name" value="MADF-dom"/>
</dbReference>
<dbReference type="Pfam" id="PF10545">
    <property type="entry name" value="MADF_DNA_bdg"/>
    <property type="match status" value="1"/>
</dbReference>
<dbReference type="InParanoid" id="A0A7F5R8P5"/>
<evidence type="ECO:0000313" key="3">
    <source>
        <dbReference type="RefSeq" id="XP_025832334.1"/>
    </source>
</evidence>
<organism evidence="2 3">
    <name type="scientific">Agrilus planipennis</name>
    <name type="common">Emerald ash borer</name>
    <name type="synonym">Agrilus marcopoli</name>
    <dbReference type="NCBI Taxonomy" id="224129"/>
    <lineage>
        <taxon>Eukaryota</taxon>
        <taxon>Metazoa</taxon>
        <taxon>Ecdysozoa</taxon>
        <taxon>Arthropoda</taxon>
        <taxon>Hexapoda</taxon>
        <taxon>Insecta</taxon>
        <taxon>Pterygota</taxon>
        <taxon>Neoptera</taxon>
        <taxon>Endopterygota</taxon>
        <taxon>Coleoptera</taxon>
        <taxon>Polyphaga</taxon>
        <taxon>Elateriformia</taxon>
        <taxon>Buprestoidea</taxon>
        <taxon>Buprestidae</taxon>
        <taxon>Agrilinae</taxon>
        <taxon>Agrilus</taxon>
    </lineage>
</organism>
<dbReference type="Proteomes" id="UP000192223">
    <property type="component" value="Unplaced"/>
</dbReference>
<reference evidence="3" key="1">
    <citation type="submission" date="2025-08" db="UniProtKB">
        <authorList>
            <consortium name="RefSeq"/>
        </authorList>
    </citation>
    <scope>IDENTIFICATION</scope>
    <source>
        <tissue evidence="3">Entire body</tissue>
    </source>
</reference>
<dbReference type="GeneID" id="108743533"/>
<dbReference type="PANTHER" id="PTHR12243:SF67">
    <property type="entry name" value="COREPRESSOR OF PANGOLIN, ISOFORM A-RELATED"/>
    <property type="match status" value="1"/>
</dbReference>
<keyword evidence="2" id="KW-1185">Reference proteome</keyword>
<dbReference type="KEGG" id="apln:108743533"/>
<name>A0A7F5R8P5_AGRPL</name>
<dbReference type="GO" id="GO:0005634">
    <property type="term" value="C:nucleus"/>
    <property type="evidence" value="ECO:0007669"/>
    <property type="project" value="TreeGrafter"/>
</dbReference>
<evidence type="ECO:0000259" key="1">
    <source>
        <dbReference type="PROSITE" id="PS51029"/>
    </source>
</evidence>
<dbReference type="OrthoDB" id="10262320at2759"/>
<dbReference type="GO" id="GO:0005667">
    <property type="term" value="C:transcription regulator complex"/>
    <property type="evidence" value="ECO:0007669"/>
    <property type="project" value="TreeGrafter"/>
</dbReference>
<dbReference type="RefSeq" id="XP_025832334.1">
    <property type="nucleotide sequence ID" value="XM_025976549.1"/>
</dbReference>
<dbReference type="GO" id="GO:0006357">
    <property type="term" value="P:regulation of transcription by RNA polymerase II"/>
    <property type="evidence" value="ECO:0007669"/>
    <property type="project" value="TreeGrafter"/>
</dbReference>
<accession>A0A7F5R8P5</accession>
<sequence>MDNELLIELVRQRPVLYNLSHARYMDNAYKLRVWDEIGKKMNLEASTCKLRWNNIRDNYRKSLMKSAAKTGIKSKQIKQYKYSEQLAFLKEFIEDRRGKGKMQRHEYDNENELGEYQEKHSDFSDSDLGDLCDESNIKMEIENIQGVDEPEQINIPYDLIDGTDIFDPISDTTIPEPSILQAGSIRDHNRKSALKWGAQRRALRRQMNQEGALTTLVKYLINKNEDLSATLTPPDPVDAFLAGISPTLKCLDQHNLHMAKSEIFAIVQKYEMKMGTASTTTTSTSGDI</sequence>
<dbReference type="SMART" id="SM00595">
    <property type="entry name" value="MADF"/>
    <property type="match status" value="1"/>
</dbReference>
<protein>
    <submittedName>
        <fullName evidence="3">Uncharacterized protein LOC108743533</fullName>
    </submittedName>
</protein>
<dbReference type="PANTHER" id="PTHR12243">
    <property type="entry name" value="MADF DOMAIN TRANSCRIPTION FACTOR"/>
    <property type="match status" value="1"/>
</dbReference>
<dbReference type="InterPro" id="IPR039353">
    <property type="entry name" value="TF_Adf1"/>
</dbReference>
<proteinExistence type="predicted"/>
<feature type="domain" description="MADF" evidence="1">
    <location>
        <begin position="5"/>
        <end position="94"/>
    </location>
</feature>
<gene>
    <name evidence="3" type="primary">LOC108743533</name>
</gene>
<dbReference type="PROSITE" id="PS51029">
    <property type="entry name" value="MADF"/>
    <property type="match status" value="1"/>
</dbReference>
<dbReference type="AlphaFoldDB" id="A0A7F5R8P5"/>